<accession>A0ABV5KUR8</accession>
<evidence type="ECO:0000259" key="6">
    <source>
        <dbReference type="Pfam" id="PF13407"/>
    </source>
</evidence>
<protein>
    <submittedName>
        <fullName evidence="7">ABC transporter substrate-binding protein</fullName>
    </submittedName>
</protein>
<dbReference type="Gene3D" id="3.40.50.2300">
    <property type="match status" value="2"/>
</dbReference>
<evidence type="ECO:0000256" key="3">
    <source>
        <dbReference type="ARBA" id="ARBA00022729"/>
    </source>
</evidence>
<evidence type="ECO:0000256" key="4">
    <source>
        <dbReference type="SAM" id="MobiDB-lite"/>
    </source>
</evidence>
<organism evidence="7 8">
    <name type="scientific">Paenibacillus aurantiacus</name>
    <dbReference type="NCBI Taxonomy" id="1936118"/>
    <lineage>
        <taxon>Bacteria</taxon>
        <taxon>Bacillati</taxon>
        <taxon>Bacillota</taxon>
        <taxon>Bacilli</taxon>
        <taxon>Bacillales</taxon>
        <taxon>Paenibacillaceae</taxon>
        <taxon>Paenibacillus</taxon>
    </lineage>
</organism>
<evidence type="ECO:0000313" key="7">
    <source>
        <dbReference type="EMBL" id="MFB9328954.1"/>
    </source>
</evidence>
<feature type="signal peptide" evidence="5">
    <location>
        <begin position="1"/>
        <end position="22"/>
    </location>
</feature>
<feature type="domain" description="Periplasmic binding protein" evidence="6">
    <location>
        <begin position="70"/>
        <end position="325"/>
    </location>
</feature>
<evidence type="ECO:0000256" key="5">
    <source>
        <dbReference type="SAM" id="SignalP"/>
    </source>
</evidence>
<dbReference type="EMBL" id="JBHMDO010000038">
    <property type="protein sequence ID" value="MFB9328954.1"/>
    <property type="molecule type" value="Genomic_DNA"/>
</dbReference>
<comment type="similarity">
    <text evidence="2">Belongs to the bacterial solute-binding protein 2 family.</text>
</comment>
<feature type="region of interest" description="Disordered" evidence="4">
    <location>
        <begin position="34"/>
        <end position="54"/>
    </location>
</feature>
<dbReference type="SUPFAM" id="SSF53822">
    <property type="entry name" value="Periplasmic binding protein-like I"/>
    <property type="match status" value="1"/>
</dbReference>
<feature type="chain" id="PRO_5045887152" evidence="5">
    <location>
        <begin position="23"/>
        <end position="351"/>
    </location>
</feature>
<dbReference type="InterPro" id="IPR025997">
    <property type="entry name" value="SBP_2_dom"/>
</dbReference>
<keyword evidence="3 5" id="KW-0732">Signal</keyword>
<dbReference type="PANTHER" id="PTHR46847">
    <property type="entry name" value="D-ALLOSE-BINDING PERIPLASMIC PROTEIN-RELATED"/>
    <property type="match status" value="1"/>
</dbReference>
<evidence type="ECO:0000256" key="1">
    <source>
        <dbReference type="ARBA" id="ARBA00004196"/>
    </source>
</evidence>
<comment type="subcellular location">
    <subcellularLocation>
        <location evidence="1">Cell envelope</location>
    </subcellularLocation>
</comment>
<dbReference type="Proteomes" id="UP001589747">
    <property type="component" value="Unassembled WGS sequence"/>
</dbReference>
<gene>
    <name evidence="7" type="ORF">ACFFSY_23720</name>
</gene>
<dbReference type="PANTHER" id="PTHR46847:SF3">
    <property type="entry name" value="GALACTOFURANOSE-BINDING PROTEIN YTFQ"/>
    <property type="match status" value="1"/>
</dbReference>
<comment type="caution">
    <text evidence="7">The sequence shown here is derived from an EMBL/GenBank/DDBJ whole genome shotgun (WGS) entry which is preliminary data.</text>
</comment>
<reference evidence="7 8" key="1">
    <citation type="submission" date="2024-09" db="EMBL/GenBank/DDBJ databases">
        <authorList>
            <person name="Sun Q."/>
            <person name="Mori K."/>
        </authorList>
    </citation>
    <scope>NUCLEOTIDE SEQUENCE [LARGE SCALE GENOMIC DNA]</scope>
    <source>
        <strain evidence="7 8">TISTR 2452</strain>
    </source>
</reference>
<dbReference type="CDD" id="cd06309">
    <property type="entry name" value="PBP1_galactofuranose_YtfQ-like"/>
    <property type="match status" value="1"/>
</dbReference>
<keyword evidence="8" id="KW-1185">Reference proteome</keyword>
<feature type="compositionally biased region" description="Low complexity" evidence="4">
    <location>
        <begin position="34"/>
        <end position="49"/>
    </location>
</feature>
<evidence type="ECO:0000256" key="2">
    <source>
        <dbReference type="ARBA" id="ARBA00007639"/>
    </source>
</evidence>
<dbReference type="Pfam" id="PF13407">
    <property type="entry name" value="Peripla_BP_4"/>
    <property type="match status" value="1"/>
</dbReference>
<proteinExistence type="inferred from homology"/>
<sequence>MRPKKKWGLALTLAVMMSVVTACGGGNGGNTMNNGNTGGNEAATTAPANNGGGNAAAGDKKITLGFAQVGAESGWRTANTKSIQDSAKEVGYELKFSDAQQKQENQIKAIRSYIQQKVDVIAFSPVVESGWDTVLKEAKDAGIPVILTDRAVDSADKSLYKTFIGSDFVEEGRKAGQWLADKYKDAQEDVNIVELQGTTGSAPANDRKAGFAEKIAANPKLKVIASQTGDFTRAKGKEVMQAFLKAHKDIDVLYAHNDDMALGAIQAIEAAGLKPGEDIVIISVDAVKDGMQAAADGKINFIVECNPLLGPQLMEAVQAVVDGKEIEARIVTDETTFTSEQAKEALPSRQY</sequence>
<name>A0ABV5KUR8_9BACL</name>
<dbReference type="InterPro" id="IPR028082">
    <property type="entry name" value="Peripla_BP_I"/>
</dbReference>
<dbReference type="RefSeq" id="WP_377498759.1">
    <property type="nucleotide sequence ID" value="NZ_JBHMDO010000038.1"/>
</dbReference>
<dbReference type="PROSITE" id="PS51257">
    <property type="entry name" value="PROKAR_LIPOPROTEIN"/>
    <property type="match status" value="1"/>
</dbReference>
<evidence type="ECO:0000313" key="8">
    <source>
        <dbReference type="Proteomes" id="UP001589747"/>
    </source>
</evidence>